<dbReference type="PANTHER" id="PTHR31623:SF105">
    <property type="entry name" value="VINORINE SYNTHASE-LIKE"/>
    <property type="match status" value="1"/>
</dbReference>
<evidence type="ECO:0000313" key="4">
    <source>
        <dbReference type="EMBL" id="KAE9462139.1"/>
    </source>
</evidence>
<dbReference type="Pfam" id="PF02458">
    <property type="entry name" value="Transferase"/>
    <property type="match status" value="1"/>
</dbReference>
<dbReference type="Proteomes" id="UP000428333">
    <property type="component" value="Linkage Group LG04"/>
</dbReference>
<gene>
    <name evidence="4" type="ORF">C3L33_05939</name>
</gene>
<dbReference type="OrthoDB" id="1932220at2759"/>
<evidence type="ECO:0000256" key="2">
    <source>
        <dbReference type="ARBA" id="ARBA00022679"/>
    </source>
</evidence>
<accession>A0A6A4M3M4</accession>
<keyword evidence="2" id="KW-0808">Transferase</keyword>
<dbReference type="GO" id="GO:0016746">
    <property type="term" value="F:acyltransferase activity"/>
    <property type="evidence" value="ECO:0007669"/>
    <property type="project" value="UniProtKB-KW"/>
</dbReference>
<organism evidence="4 5">
    <name type="scientific">Rhododendron williamsianum</name>
    <dbReference type="NCBI Taxonomy" id="262921"/>
    <lineage>
        <taxon>Eukaryota</taxon>
        <taxon>Viridiplantae</taxon>
        <taxon>Streptophyta</taxon>
        <taxon>Embryophyta</taxon>
        <taxon>Tracheophyta</taxon>
        <taxon>Spermatophyta</taxon>
        <taxon>Magnoliopsida</taxon>
        <taxon>eudicotyledons</taxon>
        <taxon>Gunneridae</taxon>
        <taxon>Pentapetalae</taxon>
        <taxon>asterids</taxon>
        <taxon>Ericales</taxon>
        <taxon>Ericaceae</taxon>
        <taxon>Ericoideae</taxon>
        <taxon>Rhodoreae</taxon>
        <taxon>Rhododendron</taxon>
    </lineage>
</organism>
<evidence type="ECO:0000256" key="3">
    <source>
        <dbReference type="ARBA" id="ARBA00023315"/>
    </source>
</evidence>
<dbReference type="Gene3D" id="3.30.559.10">
    <property type="entry name" value="Chloramphenicol acetyltransferase-like domain"/>
    <property type="match status" value="1"/>
</dbReference>
<dbReference type="AlphaFoldDB" id="A0A6A4M3M4"/>
<evidence type="ECO:0000256" key="1">
    <source>
        <dbReference type="ARBA" id="ARBA00009861"/>
    </source>
</evidence>
<dbReference type="InterPro" id="IPR023213">
    <property type="entry name" value="CAT-like_dom_sf"/>
</dbReference>
<proteinExistence type="inferred from homology"/>
<protein>
    <submittedName>
        <fullName evidence="4">Uncharacterized protein</fullName>
    </submittedName>
</protein>
<keyword evidence="5" id="KW-1185">Reference proteome</keyword>
<name>A0A6A4M3M4_9ERIC</name>
<keyword evidence="3" id="KW-0012">Acyltransferase</keyword>
<comment type="similarity">
    <text evidence="1">Belongs to the plant acyltransferase family.</text>
</comment>
<comment type="caution">
    <text evidence="4">The sequence shown here is derived from an EMBL/GenBank/DDBJ whole genome shotgun (WGS) entry which is preliminary data.</text>
</comment>
<dbReference type="EMBL" id="QEFC01000918">
    <property type="protein sequence ID" value="KAE9462139.1"/>
    <property type="molecule type" value="Genomic_DNA"/>
</dbReference>
<feature type="non-terminal residue" evidence="4">
    <location>
        <position position="1"/>
    </location>
</feature>
<dbReference type="PANTHER" id="PTHR31623">
    <property type="entry name" value="F21J9.9"/>
    <property type="match status" value="1"/>
</dbReference>
<reference evidence="4 5" key="1">
    <citation type="journal article" date="2019" name="Genome Biol. Evol.">
        <title>The Rhododendron genome and chromosomal organization provide insight into shared whole-genome duplications across the heath family (Ericaceae).</title>
        <authorList>
            <person name="Soza V.L."/>
            <person name="Lindsley D."/>
            <person name="Waalkes A."/>
            <person name="Ramage E."/>
            <person name="Patwardhan R.P."/>
            <person name="Burton J.N."/>
            <person name="Adey A."/>
            <person name="Kumar A."/>
            <person name="Qiu R."/>
            <person name="Shendure J."/>
            <person name="Hall B."/>
        </authorList>
    </citation>
    <scope>NUCLEOTIDE SEQUENCE [LARGE SCALE GENOMIC DNA]</scope>
    <source>
        <strain evidence="4">RSF 1966-606</strain>
    </source>
</reference>
<evidence type="ECO:0000313" key="5">
    <source>
        <dbReference type="Proteomes" id="UP000428333"/>
    </source>
</evidence>
<sequence length="114" mass="12923">MSGNGEMDLGELVSKTREAVGKIDSKYLEELQGKNANEKLVRDTKKVMESFVDNEVDYFLITSWCRFPFHESDFGWGKPVWVSTASWGFSNMVVLIDSMSDIGGIEAWITMDEL</sequence>